<reference evidence="4 5" key="1">
    <citation type="submission" date="2020-07" db="EMBL/GenBank/DDBJ databases">
        <title>Genomic Encyclopedia of Type Strains, Phase IV (KMG-V): Genome sequencing to study the core and pangenomes of soil and plant-associated prokaryotes.</title>
        <authorList>
            <person name="Whitman W."/>
        </authorList>
    </citation>
    <scope>NUCLEOTIDE SEQUENCE [LARGE SCALE GENOMIC DNA]</scope>
    <source>
        <strain evidence="4 5">SAS40</strain>
    </source>
</reference>
<feature type="domain" description="AsmA" evidence="3">
    <location>
        <begin position="8"/>
        <end position="335"/>
    </location>
</feature>
<keyword evidence="2" id="KW-1133">Transmembrane helix</keyword>
<protein>
    <submittedName>
        <fullName evidence="4">AsmA protein</fullName>
    </submittedName>
</protein>
<keyword evidence="2" id="KW-0472">Membrane</keyword>
<proteinExistence type="predicted"/>
<dbReference type="EMBL" id="JACBYR010000001">
    <property type="protein sequence ID" value="NYE80763.1"/>
    <property type="molecule type" value="Genomic_DNA"/>
</dbReference>
<evidence type="ECO:0000313" key="5">
    <source>
        <dbReference type="Proteomes" id="UP000542125"/>
    </source>
</evidence>
<dbReference type="PANTHER" id="PTHR30441">
    <property type="entry name" value="DUF748 DOMAIN-CONTAINING PROTEIN"/>
    <property type="match status" value="1"/>
</dbReference>
<dbReference type="GO" id="GO:0090313">
    <property type="term" value="P:regulation of protein targeting to membrane"/>
    <property type="evidence" value="ECO:0007669"/>
    <property type="project" value="TreeGrafter"/>
</dbReference>
<evidence type="ECO:0000313" key="4">
    <source>
        <dbReference type="EMBL" id="NYE80763.1"/>
    </source>
</evidence>
<dbReference type="AlphaFoldDB" id="A0A7Y9IPU7"/>
<comment type="caution">
    <text evidence="4">The sequence shown here is derived from an EMBL/GenBank/DDBJ whole genome shotgun (WGS) entry which is preliminary data.</text>
</comment>
<feature type="region of interest" description="Disordered" evidence="1">
    <location>
        <begin position="796"/>
        <end position="834"/>
    </location>
</feature>
<dbReference type="GO" id="GO:0005886">
    <property type="term" value="C:plasma membrane"/>
    <property type="evidence" value="ECO:0007669"/>
    <property type="project" value="TreeGrafter"/>
</dbReference>
<gene>
    <name evidence="4" type="ORF">FHW18_000034</name>
</gene>
<dbReference type="Pfam" id="PF05170">
    <property type="entry name" value="AsmA"/>
    <property type="match status" value="2"/>
</dbReference>
<dbReference type="InterPro" id="IPR052894">
    <property type="entry name" value="AsmA-related"/>
</dbReference>
<dbReference type="PANTHER" id="PTHR30441:SF4">
    <property type="entry name" value="PROTEIN ASMA"/>
    <property type="match status" value="1"/>
</dbReference>
<dbReference type="RefSeq" id="WP_179582188.1">
    <property type="nucleotide sequence ID" value="NZ_JACBYR010000001.1"/>
</dbReference>
<sequence>MRWFRRIAIGAVAVAVLVTIGVIALLVLVDPDSYRKPVADTIKQRYGRTLRIDGDLKLALFPRLGVYVEKLSLSEPHSAQTFAVIDSARVSVALWPLLSRQIVLDHVRVSGLKANIVRNRNGKFNFDDLIATAQNNDLQTAPVPMREATAGAIAAEGTSVQLDVAGMDFTGGELAYRDFATGTSLRFERVAATTGRMAPGVPFAFDASARVLGQSPRLDAAVESQGTMLFDPSGRNVAVSNLDFRATGVLPSVRATAFTARGDVTYDVRRSAIAATNVAVLFQGDVAGTTPLTGIETRIDAARAAVELGAGRLEVDKLSVTAQGKADNDPFEASLSAPRLSITEQQASGEGITGRARLTGQPGMDARFSLAGISGTGDKLQLDQFHVNAEFRQGPRVVRVTGDSPVEASLKQRTLTLPAVAAQVQIDDPALPAKTLQIPLTGTLRGDLGRQALAARLDGRIGEDAFSVVADAAQWDAPRISFSMIADTFDFDALWPGARNRAGTASAAATAPLRPEVDEPVDLSGLQGLTVNGSVKFKSLVARGIKAKEVGANLRIAGGRAELSSVRAAMYGGRLNGSLFADSNAQRVGASGSLTNVQLQPLLSDLTGTHTLAGRGTLTVSLAAAGKTVSALKRNLEGTVQAQVRDGAIQGVNLAQSLREFRALAGGGSLAGAGDMTAQQDAARRTDFTDMTAHVIFANGLGTVRDLNLKSPLLRVTEGDPARIDVPAGALDLMLRVNVVATSTGQEGKELAQLRGLAIPVQVSGPIDQPTTRIRWSQVGGNALRGALGAGVDRLLDGVPAPAGQGGQGDGAPTDGGSPSREPLRERLKGLFNR</sequence>
<dbReference type="InterPro" id="IPR007844">
    <property type="entry name" value="AsmA"/>
</dbReference>
<accession>A0A7Y9IPU7</accession>
<name>A0A7Y9IPU7_9BURK</name>
<feature type="domain" description="AsmA" evidence="3">
    <location>
        <begin position="531"/>
        <end position="706"/>
    </location>
</feature>
<organism evidence="4 5">
    <name type="scientific">Pigmentiphaga litoralis</name>
    <dbReference type="NCBI Taxonomy" id="516702"/>
    <lineage>
        <taxon>Bacteria</taxon>
        <taxon>Pseudomonadati</taxon>
        <taxon>Pseudomonadota</taxon>
        <taxon>Betaproteobacteria</taxon>
        <taxon>Burkholderiales</taxon>
        <taxon>Alcaligenaceae</taxon>
        <taxon>Pigmentiphaga</taxon>
    </lineage>
</organism>
<feature type="transmembrane region" description="Helical" evidence="2">
    <location>
        <begin position="7"/>
        <end position="29"/>
    </location>
</feature>
<keyword evidence="5" id="KW-1185">Reference proteome</keyword>
<dbReference type="Proteomes" id="UP000542125">
    <property type="component" value="Unassembled WGS sequence"/>
</dbReference>
<evidence type="ECO:0000259" key="3">
    <source>
        <dbReference type="Pfam" id="PF05170"/>
    </source>
</evidence>
<evidence type="ECO:0000256" key="1">
    <source>
        <dbReference type="SAM" id="MobiDB-lite"/>
    </source>
</evidence>
<feature type="compositionally biased region" description="Basic and acidic residues" evidence="1">
    <location>
        <begin position="822"/>
        <end position="834"/>
    </location>
</feature>
<evidence type="ECO:0000256" key="2">
    <source>
        <dbReference type="SAM" id="Phobius"/>
    </source>
</evidence>
<keyword evidence="2" id="KW-0812">Transmembrane</keyword>